<organism evidence="1 2">
    <name type="scientific">Paenibacillus phytorum</name>
    <dbReference type="NCBI Taxonomy" id="2654977"/>
    <lineage>
        <taxon>Bacteria</taxon>
        <taxon>Bacillati</taxon>
        <taxon>Bacillota</taxon>
        <taxon>Bacilli</taxon>
        <taxon>Bacillales</taxon>
        <taxon>Paenibacillaceae</taxon>
        <taxon>Paenibacillus</taxon>
    </lineage>
</organism>
<name>A0ABX1XRW4_9BACL</name>
<evidence type="ECO:0000313" key="1">
    <source>
        <dbReference type="EMBL" id="NOU71287.1"/>
    </source>
</evidence>
<sequence length="70" mass="8056">MIDLSHYVVAGEILGTSDKVEDYFDKLLERSAGMHARVSSGEWIQVDIGVDGDHPMLEHFTRWWRKGMVH</sequence>
<reference evidence="1 2" key="1">
    <citation type="submission" date="2019-10" db="EMBL/GenBank/DDBJ databases">
        <title>Description of Paenibacillus terrestris sp. nov.</title>
        <authorList>
            <person name="Carlier A."/>
            <person name="Qi S."/>
        </authorList>
    </citation>
    <scope>NUCLEOTIDE SEQUENCE [LARGE SCALE GENOMIC DNA]</scope>
    <source>
        <strain evidence="1 2">LMG 31458</strain>
    </source>
</reference>
<evidence type="ECO:0000313" key="2">
    <source>
        <dbReference type="Proteomes" id="UP000616779"/>
    </source>
</evidence>
<keyword evidence="2" id="KW-1185">Reference proteome</keyword>
<gene>
    <name evidence="1" type="ORF">GC098_07600</name>
</gene>
<protein>
    <submittedName>
        <fullName evidence="1">Uncharacterized protein</fullName>
    </submittedName>
</protein>
<proteinExistence type="predicted"/>
<dbReference type="RefSeq" id="WP_171642540.1">
    <property type="nucleotide sequence ID" value="NZ_WHOA01000055.1"/>
</dbReference>
<comment type="caution">
    <text evidence="1">The sequence shown here is derived from an EMBL/GenBank/DDBJ whole genome shotgun (WGS) entry which is preliminary data.</text>
</comment>
<dbReference type="EMBL" id="WHOA01000055">
    <property type="protein sequence ID" value="NOU71287.1"/>
    <property type="molecule type" value="Genomic_DNA"/>
</dbReference>
<accession>A0ABX1XRW4</accession>
<dbReference type="Proteomes" id="UP000616779">
    <property type="component" value="Unassembled WGS sequence"/>
</dbReference>